<dbReference type="InterPro" id="IPR023614">
    <property type="entry name" value="Porin_dom_sf"/>
</dbReference>
<protein>
    <submittedName>
        <fullName evidence="1">Phosphate-selective porin O and P</fullName>
    </submittedName>
</protein>
<dbReference type="AlphaFoldDB" id="A0A1I0NGR1"/>
<dbReference type="Gene3D" id="2.40.160.10">
    <property type="entry name" value="Porin"/>
    <property type="match status" value="1"/>
</dbReference>
<proteinExistence type="predicted"/>
<keyword evidence="2" id="KW-1185">Reference proteome</keyword>
<dbReference type="SUPFAM" id="SSF56935">
    <property type="entry name" value="Porins"/>
    <property type="match status" value="1"/>
</dbReference>
<accession>A0A1I0NGR1</accession>
<sequence>MLHCRNGNPKGSSTQIRVLVLLVFLFGGLVVNAQHHTEASFGKGIKFTPADSSFSIKFSTRFQTLYRGDYTIDSKDYSDRLLIRRARLKFDGFVADPSLTYKIELGISNRDHGGGNIAETGFTPRIILDAVVKWQATEHWSIWFGQTKLPGNRERVISSQKMQFVDRSLLNATLNLDRDIGVQFWHTNNVGKDGVLRKGLSVSMGEGRDIIASNAGGYDFTFRMDYLPFGDFKGKGDYFGADLAREPKPKLAVGFTYDRNVDAVRQRGQLGRYVRLSDGTQLTNTLSTVFIDAMLKYQGWSFMGEYGNKNGASNEFAVLDDGGTIKYVTGSSINLQSGYLFKNNYEVALRYTSTKPDNAEFSGLINQQMYTLGFSKYIVGHSLKLQSDISYWEIATASNRWVFEFQVEVSL</sequence>
<dbReference type="OrthoDB" id="5442696at2"/>
<organism evidence="1 2">
    <name type="scientific">Roseivirga pacifica</name>
    <dbReference type="NCBI Taxonomy" id="1267423"/>
    <lineage>
        <taxon>Bacteria</taxon>
        <taxon>Pseudomonadati</taxon>
        <taxon>Bacteroidota</taxon>
        <taxon>Cytophagia</taxon>
        <taxon>Cytophagales</taxon>
        <taxon>Roseivirgaceae</taxon>
        <taxon>Roseivirga</taxon>
    </lineage>
</organism>
<dbReference type="GeneID" id="99985908"/>
<dbReference type="InterPro" id="IPR010870">
    <property type="entry name" value="Porin_O/P"/>
</dbReference>
<gene>
    <name evidence="1" type="ORF">SAMN05216290_1176</name>
</gene>
<dbReference type="Proteomes" id="UP000199437">
    <property type="component" value="Unassembled WGS sequence"/>
</dbReference>
<reference evidence="2" key="1">
    <citation type="submission" date="2016-10" db="EMBL/GenBank/DDBJ databases">
        <authorList>
            <person name="Varghese N."/>
            <person name="Submissions S."/>
        </authorList>
    </citation>
    <scope>NUCLEOTIDE SEQUENCE [LARGE SCALE GENOMIC DNA]</scope>
    <source>
        <strain evidence="2">CGMCC 1.12402</strain>
    </source>
</reference>
<name>A0A1I0NGR1_9BACT</name>
<evidence type="ECO:0000313" key="2">
    <source>
        <dbReference type="Proteomes" id="UP000199437"/>
    </source>
</evidence>
<evidence type="ECO:0000313" key="1">
    <source>
        <dbReference type="EMBL" id="SEW00358.1"/>
    </source>
</evidence>
<dbReference type="STRING" id="1267423.SAMN05216290_1176"/>
<dbReference type="Pfam" id="PF07396">
    <property type="entry name" value="Porin_O_P"/>
    <property type="match status" value="1"/>
</dbReference>
<dbReference type="EMBL" id="FOIR01000001">
    <property type="protein sequence ID" value="SEW00358.1"/>
    <property type="molecule type" value="Genomic_DNA"/>
</dbReference>
<dbReference type="RefSeq" id="WP_090257580.1">
    <property type="nucleotide sequence ID" value="NZ_FOIR01000001.1"/>
</dbReference>